<name>A0A024TUW7_9STRA</name>
<dbReference type="RefSeq" id="XP_008873340.1">
    <property type="nucleotide sequence ID" value="XM_008875118.1"/>
</dbReference>
<dbReference type="PANTHER" id="PTHR46586:SF3">
    <property type="entry name" value="ANKYRIN REPEAT-CONTAINING PROTEIN"/>
    <property type="match status" value="1"/>
</dbReference>
<dbReference type="InterPro" id="IPR036770">
    <property type="entry name" value="Ankyrin_rpt-contain_sf"/>
</dbReference>
<dbReference type="GeneID" id="20086181"/>
<dbReference type="PANTHER" id="PTHR46586">
    <property type="entry name" value="ANKYRIN REPEAT-CONTAINING PROTEIN"/>
    <property type="match status" value="1"/>
</dbReference>
<evidence type="ECO:0000313" key="1">
    <source>
        <dbReference type="EMBL" id="ETV97779.1"/>
    </source>
</evidence>
<dbReference type="OrthoDB" id="61526at2759"/>
<dbReference type="AlphaFoldDB" id="A0A024TUW7"/>
<dbReference type="Gene3D" id="1.25.40.20">
    <property type="entry name" value="Ankyrin repeat-containing domain"/>
    <property type="match status" value="1"/>
</dbReference>
<dbReference type="SUPFAM" id="SSF48403">
    <property type="entry name" value="Ankyrin repeat"/>
    <property type="match status" value="1"/>
</dbReference>
<dbReference type="Pfam" id="PF13637">
    <property type="entry name" value="Ank_4"/>
    <property type="match status" value="2"/>
</dbReference>
<dbReference type="EMBL" id="KI913971">
    <property type="protein sequence ID" value="ETV97779.1"/>
    <property type="molecule type" value="Genomic_DNA"/>
</dbReference>
<dbReference type="InterPro" id="IPR052050">
    <property type="entry name" value="SecEffector_AnkRepeat"/>
</dbReference>
<dbReference type="STRING" id="157072.A0A024TUW7"/>
<sequence>MGTPMPFSALFSNDLLPCILAYQGGIHHKLLEIVAAVRVLQSATCATPSARAVATHTLHVWFHCHHVPGLRELYRVCPDVASHGTFLVYASSIGQVHAVKYLLAHHHPSHHGPAVLQATLHGHLAVLQAFHDARTPDGFTSYVFTLAATHGHLDIIKFLHQHRATTCDTLAMDNAAKHGHLGIVEFLHRHREEGCTVDAMDGAAENGHIDVVEFLHRNRREGCTKRAMEAAAARGHKDVVRFLHLNRREGCHATAMDSAAERGDASMVQFLHWNRIEGCTVHALALAAANGHGDIVDFLLMFRTEGCVKQAMAAAASAGHDDVVQRVLAHQGQMCVHNCECPVEWPTRSVLCIGVEEAKAHGQWSTYKLLKGELKWKDRRQKWSHNVARAWQLQKLFKTMTRFASRRIGT</sequence>
<reference evidence="1" key="1">
    <citation type="submission" date="2013-12" db="EMBL/GenBank/DDBJ databases">
        <title>The Genome Sequence of Aphanomyces invadans NJM9701.</title>
        <authorList>
            <consortium name="The Broad Institute Genomics Platform"/>
            <person name="Russ C."/>
            <person name="Tyler B."/>
            <person name="van West P."/>
            <person name="Dieguez-Uribeondo J."/>
            <person name="Young S.K."/>
            <person name="Zeng Q."/>
            <person name="Gargeya S."/>
            <person name="Fitzgerald M."/>
            <person name="Abouelleil A."/>
            <person name="Alvarado L."/>
            <person name="Chapman S.B."/>
            <person name="Gainer-Dewar J."/>
            <person name="Goldberg J."/>
            <person name="Griggs A."/>
            <person name="Gujja S."/>
            <person name="Hansen M."/>
            <person name="Howarth C."/>
            <person name="Imamovic A."/>
            <person name="Ireland A."/>
            <person name="Larimer J."/>
            <person name="McCowan C."/>
            <person name="Murphy C."/>
            <person name="Pearson M."/>
            <person name="Poon T.W."/>
            <person name="Priest M."/>
            <person name="Roberts A."/>
            <person name="Saif S."/>
            <person name="Shea T."/>
            <person name="Sykes S."/>
            <person name="Wortman J."/>
            <person name="Nusbaum C."/>
            <person name="Birren B."/>
        </authorList>
    </citation>
    <scope>NUCLEOTIDE SEQUENCE [LARGE SCALE GENOMIC DNA]</scope>
    <source>
        <strain evidence="1">NJM9701</strain>
    </source>
</reference>
<gene>
    <name evidence="1" type="ORF">H310_09131</name>
</gene>
<protein>
    <submittedName>
        <fullName evidence="1">Uncharacterized protein</fullName>
    </submittedName>
</protein>
<dbReference type="InterPro" id="IPR002110">
    <property type="entry name" value="Ankyrin_rpt"/>
</dbReference>
<proteinExistence type="predicted"/>
<dbReference type="VEuPathDB" id="FungiDB:H310_09131"/>
<accession>A0A024TUW7</accession>
<organism evidence="1">
    <name type="scientific">Aphanomyces invadans</name>
    <dbReference type="NCBI Taxonomy" id="157072"/>
    <lineage>
        <taxon>Eukaryota</taxon>
        <taxon>Sar</taxon>
        <taxon>Stramenopiles</taxon>
        <taxon>Oomycota</taxon>
        <taxon>Saprolegniomycetes</taxon>
        <taxon>Saprolegniales</taxon>
        <taxon>Verrucalvaceae</taxon>
        <taxon>Aphanomyces</taxon>
    </lineage>
</organism>